<name>A0ACB5ULY3_9FIRM</name>
<protein>
    <submittedName>
        <fullName evidence="1">Uncharacterized protein</fullName>
    </submittedName>
</protein>
<gene>
    <name evidence="1" type="ORF">AN2V17_32240</name>
</gene>
<reference evidence="1" key="1">
    <citation type="submission" date="2023-09" db="EMBL/GenBank/DDBJ databases">
        <title>Vallitalea sediminicola and Vallitalea maricola sp. nov., anaerobic bacteria isolated from marine sediment.</title>
        <authorList>
            <person name="Hirano S."/>
            <person name="Maeda A."/>
            <person name="Terahara T."/>
            <person name="Mori K."/>
            <person name="Hamada M."/>
            <person name="Matsumoto R."/>
            <person name="Kobayashi T."/>
        </authorList>
    </citation>
    <scope>NUCLEOTIDE SEQUENCE</scope>
    <source>
        <strain evidence="1">AN17-2</strain>
    </source>
</reference>
<dbReference type="EMBL" id="BTPU01000059">
    <property type="protein sequence ID" value="GMQ63987.1"/>
    <property type="molecule type" value="Genomic_DNA"/>
</dbReference>
<proteinExistence type="predicted"/>
<dbReference type="Proteomes" id="UP001374599">
    <property type="component" value="Unassembled WGS sequence"/>
</dbReference>
<evidence type="ECO:0000313" key="2">
    <source>
        <dbReference type="Proteomes" id="UP001374599"/>
    </source>
</evidence>
<accession>A0ACB5ULY3</accession>
<comment type="caution">
    <text evidence="1">The sequence shown here is derived from an EMBL/GenBank/DDBJ whole genome shotgun (WGS) entry which is preliminary data.</text>
</comment>
<evidence type="ECO:0000313" key="1">
    <source>
        <dbReference type="EMBL" id="GMQ63987.1"/>
    </source>
</evidence>
<keyword evidence="2" id="KW-1185">Reference proteome</keyword>
<sequence>MNIFKSIRTKLILGCICLSIIPIFLITSMLYLRSVKIINKTTANSTLLNLKRNSEKVDELFMNTYYNLVNFTFNNQLREAIGEKDDEKIKKLLHNHALLDTFLDSVYLYLPDEKKLISSFDEQRSIYIDSLDKLGTPLPKVAQNNWIETFEYKNNIIEKDKNLFTIKKKIYDPNEDEVIGIVIANVDERKIYFSLLNDLSAHLEDDVLLLNSDNIIVSTKKKDEIGEHFTLEKSMLETYSTKGFNIIDVNGENTLIAYYVSRLTKYKMVYMVPQKIIISDIKDIKYVALISTLIVLVAVGVLWYILTMDIYRPIYKMKKLMKEVGQGNFDVQIPSERKDELGVLIKGFNSMTEQVNHLFNEVYKTKYQKKEAELKALQSQITPHFLYNTLTSIRCVAIIQSSKTVSNMLGSLIELLQATAGKRNVYVTLDEEIHQVNNYIKLQQFRYNDAFMMEYEIDEDVKACLLPKLILQPLVENSLQHGLDLRHKQGKITVRAYTEDHDLFVYVIDNGRGIAKETVEKIFTGEIDKSRKFSGIGVNNVDERIKLYFGEGYGLTYILDEKHGTKAMIKLPLFKSEEELE</sequence>
<organism evidence="1 2">
    <name type="scientific">Vallitalea maricola</name>
    <dbReference type="NCBI Taxonomy" id="3074433"/>
    <lineage>
        <taxon>Bacteria</taxon>
        <taxon>Bacillati</taxon>
        <taxon>Bacillota</taxon>
        <taxon>Clostridia</taxon>
        <taxon>Lachnospirales</taxon>
        <taxon>Vallitaleaceae</taxon>
        <taxon>Vallitalea</taxon>
    </lineage>
</organism>